<dbReference type="InterPro" id="IPR029058">
    <property type="entry name" value="AB_hydrolase_fold"/>
</dbReference>
<dbReference type="RefSeq" id="WP_093951681.1">
    <property type="nucleotide sequence ID" value="NZ_NMUL01000039.1"/>
</dbReference>
<dbReference type="InterPro" id="IPR052897">
    <property type="entry name" value="Sec-Metab_Biosynth_Hydrolase"/>
</dbReference>
<dbReference type="GO" id="GO:0016787">
    <property type="term" value="F:hydrolase activity"/>
    <property type="evidence" value="ECO:0007669"/>
    <property type="project" value="UniProtKB-KW"/>
</dbReference>
<dbReference type="PANTHER" id="PTHR37017:SF11">
    <property type="entry name" value="ESTERASE_LIPASE_THIOESTERASE DOMAIN-CONTAINING PROTEIN"/>
    <property type="match status" value="1"/>
</dbReference>
<organism evidence="2 3">
    <name type="scientific">Amycolatopsis vastitatis</name>
    <dbReference type="NCBI Taxonomy" id="1905142"/>
    <lineage>
        <taxon>Bacteria</taxon>
        <taxon>Bacillati</taxon>
        <taxon>Actinomycetota</taxon>
        <taxon>Actinomycetes</taxon>
        <taxon>Pseudonocardiales</taxon>
        <taxon>Pseudonocardiaceae</taxon>
        <taxon>Amycolatopsis</taxon>
    </lineage>
</organism>
<dbReference type="InterPro" id="IPR000073">
    <property type="entry name" value="AB_hydrolase_1"/>
</dbReference>
<proteinExistence type="predicted"/>
<gene>
    <name evidence="2" type="ORF">CF165_34055</name>
</gene>
<name>A0A229SUQ7_9PSEU</name>
<dbReference type="SUPFAM" id="SSF53474">
    <property type="entry name" value="alpha/beta-Hydrolases"/>
    <property type="match status" value="1"/>
</dbReference>
<sequence length="245" mass="25992">MPTFLLVHGAWHSGRCWDRVVPLLEAAGHSVFAPSLTGTGDRAHLLTPEVGLDTHANDVVRLIDEAGLEDVALVGHSYGGGVISAAANLVPESIAHLVYVDSTAPKDGETAIDALPRLQRLIDLAAKSANPWRIPPPSVQPPPVGLLGVVAPADIAWLRTLLSDHPARSFQQPIQLDNPAAKSIPRTHIRCTDVNAKVTILPPVPALQPNGSPSQVWELPTGHECMITMPSELSDLLIKAASGTR</sequence>
<dbReference type="OrthoDB" id="9773549at2"/>
<reference evidence="3" key="1">
    <citation type="submission" date="2017-07" db="EMBL/GenBank/DDBJ databases">
        <title>Comparative genome mining reveals phylogenetic distribution patterns of secondary metabolites in Amycolatopsis.</title>
        <authorList>
            <person name="Adamek M."/>
            <person name="Alanjary M."/>
            <person name="Sales-Ortells H."/>
            <person name="Goodfellow M."/>
            <person name="Bull A.T."/>
            <person name="Kalinowski J."/>
            <person name="Ziemert N."/>
        </authorList>
    </citation>
    <scope>NUCLEOTIDE SEQUENCE [LARGE SCALE GENOMIC DNA]</scope>
    <source>
        <strain evidence="3">H5</strain>
    </source>
</reference>
<dbReference type="AlphaFoldDB" id="A0A229SUQ7"/>
<evidence type="ECO:0000313" key="3">
    <source>
        <dbReference type="Proteomes" id="UP000215199"/>
    </source>
</evidence>
<keyword evidence="2" id="KW-0378">Hydrolase</keyword>
<accession>A0A229SUQ7</accession>
<dbReference type="Pfam" id="PF12697">
    <property type="entry name" value="Abhydrolase_6"/>
    <property type="match status" value="1"/>
</dbReference>
<evidence type="ECO:0000313" key="2">
    <source>
        <dbReference type="EMBL" id="OXM62795.1"/>
    </source>
</evidence>
<evidence type="ECO:0000259" key="1">
    <source>
        <dbReference type="Pfam" id="PF12697"/>
    </source>
</evidence>
<keyword evidence="3" id="KW-1185">Reference proteome</keyword>
<dbReference type="EMBL" id="NMUL01000039">
    <property type="protein sequence ID" value="OXM62795.1"/>
    <property type="molecule type" value="Genomic_DNA"/>
</dbReference>
<dbReference type="Gene3D" id="3.40.50.1820">
    <property type="entry name" value="alpha/beta hydrolase"/>
    <property type="match status" value="1"/>
</dbReference>
<dbReference type="PANTHER" id="PTHR37017">
    <property type="entry name" value="AB HYDROLASE-1 DOMAIN-CONTAINING PROTEIN-RELATED"/>
    <property type="match status" value="1"/>
</dbReference>
<dbReference type="Proteomes" id="UP000215199">
    <property type="component" value="Unassembled WGS sequence"/>
</dbReference>
<feature type="domain" description="AB hydrolase-1" evidence="1">
    <location>
        <begin position="4"/>
        <end position="234"/>
    </location>
</feature>
<protein>
    <submittedName>
        <fullName evidence="2">Alpha/beta hydrolase</fullName>
    </submittedName>
</protein>
<comment type="caution">
    <text evidence="2">The sequence shown here is derived from an EMBL/GenBank/DDBJ whole genome shotgun (WGS) entry which is preliminary data.</text>
</comment>